<dbReference type="InParanoid" id="A0A2K2ASY2"/>
<organism evidence="1 2">
    <name type="scientific">Populus trichocarpa</name>
    <name type="common">Western balsam poplar</name>
    <name type="synonym">Populus balsamifera subsp. trichocarpa</name>
    <dbReference type="NCBI Taxonomy" id="3694"/>
    <lineage>
        <taxon>Eukaryota</taxon>
        <taxon>Viridiplantae</taxon>
        <taxon>Streptophyta</taxon>
        <taxon>Embryophyta</taxon>
        <taxon>Tracheophyta</taxon>
        <taxon>Spermatophyta</taxon>
        <taxon>Magnoliopsida</taxon>
        <taxon>eudicotyledons</taxon>
        <taxon>Gunneridae</taxon>
        <taxon>Pentapetalae</taxon>
        <taxon>rosids</taxon>
        <taxon>fabids</taxon>
        <taxon>Malpighiales</taxon>
        <taxon>Salicaceae</taxon>
        <taxon>Saliceae</taxon>
        <taxon>Populus</taxon>
    </lineage>
</organism>
<evidence type="ECO:0000313" key="2">
    <source>
        <dbReference type="Proteomes" id="UP000006729"/>
    </source>
</evidence>
<sequence>MSRVSDVAAIVHPRMYGEIYISGKSGETRNSLSLSSERCCWSVHGSRKVLLNKEILILSALFSPVSFVPSVNLVLPSLQQLCGGVGGGGVWEKDDSDWKRSRCCLFFKWCSAGWEEDDELRQDGGGVWQRWCSWRVTGEDGWDGVGSRG</sequence>
<reference evidence="1 2" key="1">
    <citation type="journal article" date="2006" name="Science">
        <title>The genome of black cottonwood, Populus trichocarpa (Torr. &amp; Gray).</title>
        <authorList>
            <person name="Tuskan G.A."/>
            <person name="Difazio S."/>
            <person name="Jansson S."/>
            <person name="Bohlmann J."/>
            <person name="Grigoriev I."/>
            <person name="Hellsten U."/>
            <person name="Putnam N."/>
            <person name="Ralph S."/>
            <person name="Rombauts S."/>
            <person name="Salamov A."/>
            <person name="Schein J."/>
            <person name="Sterck L."/>
            <person name="Aerts A."/>
            <person name="Bhalerao R.R."/>
            <person name="Bhalerao R.P."/>
            <person name="Blaudez D."/>
            <person name="Boerjan W."/>
            <person name="Brun A."/>
            <person name="Brunner A."/>
            <person name="Busov V."/>
            <person name="Campbell M."/>
            <person name="Carlson J."/>
            <person name="Chalot M."/>
            <person name="Chapman J."/>
            <person name="Chen G.L."/>
            <person name="Cooper D."/>
            <person name="Coutinho P.M."/>
            <person name="Couturier J."/>
            <person name="Covert S."/>
            <person name="Cronk Q."/>
            <person name="Cunningham R."/>
            <person name="Davis J."/>
            <person name="Degroeve S."/>
            <person name="Dejardin A."/>
            <person name="Depamphilis C."/>
            <person name="Detter J."/>
            <person name="Dirks B."/>
            <person name="Dubchak I."/>
            <person name="Duplessis S."/>
            <person name="Ehlting J."/>
            <person name="Ellis B."/>
            <person name="Gendler K."/>
            <person name="Goodstein D."/>
            <person name="Gribskov M."/>
            <person name="Grimwood J."/>
            <person name="Groover A."/>
            <person name="Gunter L."/>
            <person name="Hamberger B."/>
            <person name="Heinze B."/>
            <person name="Helariutta Y."/>
            <person name="Henrissat B."/>
            <person name="Holligan D."/>
            <person name="Holt R."/>
            <person name="Huang W."/>
            <person name="Islam-Faridi N."/>
            <person name="Jones S."/>
            <person name="Jones-Rhoades M."/>
            <person name="Jorgensen R."/>
            <person name="Joshi C."/>
            <person name="Kangasjarvi J."/>
            <person name="Karlsson J."/>
            <person name="Kelleher C."/>
            <person name="Kirkpatrick R."/>
            <person name="Kirst M."/>
            <person name="Kohler A."/>
            <person name="Kalluri U."/>
            <person name="Larimer F."/>
            <person name="Leebens-Mack J."/>
            <person name="Leple J.C."/>
            <person name="Locascio P."/>
            <person name="Lou Y."/>
            <person name="Lucas S."/>
            <person name="Martin F."/>
            <person name="Montanini B."/>
            <person name="Napoli C."/>
            <person name="Nelson D.R."/>
            <person name="Nelson C."/>
            <person name="Nieminen K."/>
            <person name="Nilsson O."/>
            <person name="Pereda V."/>
            <person name="Peter G."/>
            <person name="Philippe R."/>
            <person name="Pilate G."/>
            <person name="Poliakov A."/>
            <person name="Razumovskaya J."/>
            <person name="Richardson P."/>
            <person name="Rinaldi C."/>
            <person name="Ritland K."/>
            <person name="Rouze P."/>
            <person name="Ryaboy D."/>
            <person name="Schmutz J."/>
            <person name="Schrader J."/>
            <person name="Segerman B."/>
            <person name="Shin H."/>
            <person name="Siddiqui A."/>
            <person name="Sterky F."/>
            <person name="Terry A."/>
            <person name="Tsai C.J."/>
            <person name="Uberbacher E."/>
            <person name="Unneberg P."/>
            <person name="Vahala J."/>
            <person name="Wall K."/>
            <person name="Wessler S."/>
            <person name="Yang G."/>
            <person name="Yin T."/>
            <person name="Douglas C."/>
            <person name="Marra M."/>
            <person name="Sandberg G."/>
            <person name="Van de Peer Y."/>
            <person name="Rokhsar D."/>
        </authorList>
    </citation>
    <scope>NUCLEOTIDE SEQUENCE [LARGE SCALE GENOMIC DNA]</scope>
    <source>
        <strain evidence="2">cv. Nisqually</strain>
    </source>
</reference>
<protein>
    <submittedName>
        <fullName evidence="1">Uncharacterized protein</fullName>
    </submittedName>
</protein>
<dbReference type="AlphaFoldDB" id="A0A2K2ASY2"/>
<dbReference type="Proteomes" id="UP000006729">
    <property type="component" value="Chromosome 4"/>
</dbReference>
<proteinExistence type="predicted"/>
<name>A0A2K2ASY2_POPTR</name>
<gene>
    <name evidence="1" type="ORF">POPTR_004G108700</name>
</gene>
<keyword evidence="2" id="KW-1185">Reference proteome</keyword>
<accession>A0A2K2ASY2</accession>
<dbReference type="EMBL" id="CM009293">
    <property type="protein sequence ID" value="PNT40643.1"/>
    <property type="molecule type" value="Genomic_DNA"/>
</dbReference>
<evidence type="ECO:0000313" key="1">
    <source>
        <dbReference type="EMBL" id="PNT40643.1"/>
    </source>
</evidence>